<evidence type="ECO:0000313" key="3">
    <source>
        <dbReference type="Proteomes" id="UP000603904"/>
    </source>
</evidence>
<dbReference type="Gene3D" id="3.10.180.10">
    <property type="entry name" value="2,3-Dihydroxybiphenyl 1,2-Dioxygenase, domain 1"/>
    <property type="match status" value="1"/>
</dbReference>
<dbReference type="InterPro" id="IPR037523">
    <property type="entry name" value="VOC_core"/>
</dbReference>
<dbReference type="EMBL" id="BOOC01000011">
    <property type="protein sequence ID" value="GIH39859.1"/>
    <property type="molecule type" value="Genomic_DNA"/>
</dbReference>
<keyword evidence="3" id="KW-1185">Reference proteome</keyword>
<dbReference type="PROSITE" id="PS51819">
    <property type="entry name" value="VOC"/>
    <property type="match status" value="1"/>
</dbReference>
<gene>
    <name evidence="2" type="ORF">Mco01_28590</name>
</gene>
<accession>A0ABQ4FYF9</accession>
<feature type="domain" description="VOC" evidence="1">
    <location>
        <begin position="5"/>
        <end position="120"/>
    </location>
</feature>
<sequence length="125" mass="13280">MNITRIQLVSVPVSDQERAKDFYVGTLGLDLVRDNPMGPDQRWVEVAPAGAQTAITLVTWFPSMPPGSSKGLVLQTADVDGDIERLRRAGVAVEGPQEAPWGRFATFDDPDGNGIVLAGPPPAGV</sequence>
<evidence type="ECO:0000259" key="1">
    <source>
        <dbReference type="PROSITE" id="PS51819"/>
    </source>
</evidence>
<comment type="caution">
    <text evidence="2">The sequence shown here is derived from an EMBL/GenBank/DDBJ whole genome shotgun (WGS) entry which is preliminary data.</text>
</comment>
<name>A0ABQ4FYF9_9ACTN</name>
<protein>
    <submittedName>
        <fullName evidence="2">Glyoxalase</fullName>
    </submittedName>
</protein>
<dbReference type="PANTHER" id="PTHR36437">
    <property type="entry name" value="GLYOXALASE/BLEOMYCIN RESISTANCE PROTEIN/DIOXYGENASE"/>
    <property type="match status" value="1"/>
</dbReference>
<dbReference type="Pfam" id="PF00903">
    <property type="entry name" value="Glyoxalase"/>
    <property type="match status" value="1"/>
</dbReference>
<dbReference type="Proteomes" id="UP000603904">
    <property type="component" value="Unassembled WGS sequence"/>
</dbReference>
<evidence type="ECO:0000313" key="2">
    <source>
        <dbReference type="EMBL" id="GIH39859.1"/>
    </source>
</evidence>
<dbReference type="RefSeq" id="WP_204057349.1">
    <property type="nucleotide sequence ID" value="NZ_BAAAGP010000011.1"/>
</dbReference>
<dbReference type="InterPro" id="IPR004360">
    <property type="entry name" value="Glyas_Fos-R_dOase_dom"/>
</dbReference>
<proteinExistence type="predicted"/>
<dbReference type="SUPFAM" id="SSF54593">
    <property type="entry name" value="Glyoxalase/Bleomycin resistance protein/Dihydroxybiphenyl dioxygenase"/>
    <property type="match status" value="1"/>
</dbReference>
<dbReference type="InterPro" id="IPR029068">
    <property type="entry name" value="Glyas_Bleomycin-R_OHBP_Dase"/>
</dbReference>
<dbReference type="PANTHER" id="PTHR36437:SF2">
    <property type="entry name" value="GLYOXALASE_BLEOMYCIN RESISTANCE PROTEIN_DIOXYGENASE"/>
    <property type="match status" value="1"/>
</dbReference>
<organism evidence="2 3">
    <name type="scientific">Microbispora corallina</name>
    <dbReference type="NCBI Taxonomy" id="83302"/>
    <lineage>
        <taxon>Bacteria</taxon>
        <taxon>Bacillati</taxon>
        <taxon>Actinomycetota</taxon>
        <taxon>Actinomycetes</taxon>
        <taxon>Streptosporangiales</taxon>
        <taxon>Streptosporangiaceae</taxon>
        <taxon>Microbispora</taxon>
    </lineage>
</organism>
<reference evidence="2 3" key="1">
    <citation type="submission" date="2021-01" db="EMBL/GenBank/DDBJ databases">
        <title>Whole genome shotgun sequence of Microbispora corallina NBRC 16416.</title>
        <authorList>
            <person name="Komaki H."/>
            <person name="Tamura T."/>
        </authorList>
    </citation>
    <scope>NUCLEOTIDE SEQUENCE [LARGE SCALE GENOMIC DNA]</scope>
    <source>
        <strain evidence="2 3">NBRC 16416</strain>
    </source>
</reference>